<sequence>MNERVCIYAKDISVLLGKSYKQSVRILRTMKDAYGKDAQQYLTLEEFSEYTGIDMEIIRRKCLRR</sequence>
<reference evidence="1 2" key="1">
    <citation type="submission" date="2019-04" db="EMBL/GenBank/DDBJ databases">
        <title>Sphingobacterium olei sp. nov., isolated from oil-contaminated soil.</title>
        <authorList>
            <person name="Liu B."/>
        </authorList>
    </citation>
    <scope>NUCLEOTIDE SEQUENCE [LARGE SCALE GENOMIC DNA]</scope>
    <source>
        <strain evidence="1 2">Y3L14</strain>
    </source>
</reference>
<evidence type="ECO:0000313" key="1">
    <source>
        <dbReference type="EMBL" id="TJY66724.1"/>
    </source>
</evidence>
<dbReference type="Proteomes" id="UP000309872">
    <property type="component" value="Unassembled WGS sequence"/>
</dbReference>
<gene>
    <name evidence="1" type="ORF">FAZ19_07335</name>
</gene>
<protein>
    <submittedName>
        <fullName evidence="1">Uncharacterized protein</fullName>
    </submittedName>
</protein>
<dbReference type="OrthoDB" id="711499at2"/>
<comment type="caution">
    <text evidence="1">The sequence shown here is derived from an EMBL/GenBank/DDBJ whole genome shotgun (WGS) entry which is preliminary data.</text>
</comment>
<evidence type="ECO:0000313" key="2">
    <source>
        <dbReference type="Proteomes" id="UP000309872"/>
    </source>
</evidence>
<dbReference type="RefSeq" id="WP_136820073.1">
    <property type="nucleotide sequence ID" value="NZ_BMJX01000002.1"/>
</dbReference>
<dbReference type="AlphaFoldDB" id="A0A4U0H645"/>
<name>A0A4U0H645_9SPHI</name>
<proteinExistence type="predicted"/>
<keyword evidence="2" id="KW-1185">Reference proteome</keyword>
<organism evidence="1 2">
    <name type="scientific">Sphingobacterium alkalisoli</name>
    <dbReference type="NCBI Taxonomy" id="1874115"/>
    <lineage>
        <taxon>Bacteria</taxon>
        <taxon>Pseudomonadati</taxon>
        <taxon>Bacteroidota</taxon>
        <taxon>Sphingobacteriia</taxon>
        <taxon>Sphingobacteriales</taxon>
        <taxon>Sphingobacteriaceae</taxon>
        <taxon>Sphingobacterium</taxon>
    </lineage>
</organism>
<accession>A0A4U0H645</accession>
<dbReference type="EMBL" id="SUKA01000002">
    <property type="protein sequence ID" value="TJY66724.1"/>
    <property type="molecule type" value="Genomic_DNA"/>
</dbReference>